<feature type="compositionally biased region" description="Basic and acidic residues" evidence="1">
    <location>
        <begin position="29"/>
        <end position="39"/>
    </location>
</feature>
<name>A0ABS1K5H9_9MICC</name>
<gene>
    <name evidence="2" type="ORF">JJE72_14605</name>
</gene>
<evidence type="ECO:0000313" key="3">
    <source>
        <dbReference type="Proteomes" id="UP000639051"/>
    </source>
</evidence>
<reference evidence="2 3" key="1">
    <citation type="submission" date="2021-01" db="EMBL/GenBank/DDBJ databases">
        <title>Genome public.</title>
        <authorList>
            <person name="Liu C."/>
            <person name="Sun Q."/>
        </authorList>
    </citation>
    <scope>NUCLEOTIDE SEQUENCE [LARGE SCALE GENOMIC DNA]</scope>
    <source>
        <strain evidence="2 3">JC656</strain>
    </source>
</reference>
<evidence type="ECO:0000256" key="1">
    <source>
        <dbReference type="SAM" id="MobiDB-lite"/>
    </source>
</evidence>
<protein>
    <submittedName>
        <fullName evidence="2">Uncharacterized protein</fullName>
    </submittedName>
</protein>
<dbReference type="RefSeq" id="WP_189694650.1">
    <property type="nucleotide sequence ID" value="NZ_BNCM01000012.1"/>
</dbReference>
<organism evidence="2 3">
    <name type="scientific">Sinomonas cellulolyticus</name>
    <dbReference type="NCBI Taxonomy" id="2801916"/>
    <lineage>
        <taxon>Bacteria</taxon>
        <taxon>Bacillati</taxon>
        <taxon>Actinomycetota</taxon>
        <taxon>Actinomycetes</taxon>
        <taxon>Micrococcales</taxon>
        <taxon>Micrococcaceae</taxon>
        <taxon>Sinomonas</taxon>
    </lineage>
</organism>
<proteinExistence type="predicted"/>
<evidence type="ECO:0000313" key="2">
    <source>
        <dbReference type="EMBL" id="MBL0706723.1"/>
    </source>
</evidence>
<sequence>MSRDHTPVQGTAAAPFLSPGAGGPLSRQLVERSVGRDPSVHSWRAGGPLLPGEPPPGELARRLSETEVRYLTDLELEAYVRACADLGAWAGIRACAAHAEMAARLRGRV</sequence>
<dbReference type="Proteomes" id="UP000639051">
    <property type="component" value="Unassembled WGS sequence"/>
</dbReference>
<accession>A0ABS1K5H9</accession>
<keyword evidence="3" id="KW-1185">Reference proteome</keyword>
<feature type="region of interest" description="Disordered" evidence="1">
    <location>
        <begin position="1"/>
        <end position="59"/>
    </location>
</feature>
<dbReference type="EMBL" id="JAERRC010000035">
    <property type="protein sequence ID" value="MBL0706723.1"/>
    <property type="molecule type" value="Genomic_DNA"/>
</dbReference>
<comment type="caution">
    <text evidence="2">The sequence shown here is derived from an EMBL/GenBank/DDBJ whole genome shotgun (WGS) entry which is preliminary data.</text>
</comment>